<dbReference type="InterPro" id="IPR018745">
    <property type="entry name" value="MpsC"/>
</dbReference>
<accession>A0AA96RDJ8</accession>
<protein>
    <submittedName>
        <fullName evidence="2">Na-translocating system protein MpsC family protein</fullName>
    </submittedName>
</protein>
<proteinExistence type="predicted"/>
<dbReference type="Pfam" id="PF10057">
    <property type="entry name" value="MpsC"/>
    <property type="match status" value="1"/>
</dbReference>
<name>A0AA96RDJ8_9BACL</name>
<dbReference type="KEGG" id="paun:MJA45_16165"/>
<reference evidence="2 3" key="1">
    <citation type="submission" date="2022-02" db="EMBL/GenBank/DDBJ databases">
        <title>Paenibacillus sp. MBLB1776 Whole Genome Shotgun Sequencing.</title>
        <authorList>
            <person name="Hwang C.Y."/>
            <person name="Cho E.-S."/>
            <person name="Seo M.-J."/>
        </authorList>
    </citation>
    <scope>NUCLEOTIDE SEQUENCE [LARGE SCALE GENOMIC DNA]</scope>
    <source>
        <strain evidence="2 3">MBLB1776</strain>
    </source>
</reference>
<organism evidence="2 3">
    <name type="scientific">Paenibacillus aurantius</name>
    <dbReference type="NCBI Taxonomy" id="2918900"/>
    <lineage>
        <taxon>Bacteria</taxon>
        <taxon>Bacillati</taxon>
        <taxon>Bacillota</taxon>
        <taxon>Bacilli</taxon>
        <taxon>Bacillales</taxon>
        <taxon>Paenibacillaceae</taxon>
        <taxon>Paenibacillus</taxon>
    </lineage>
</organism>
<feature type="domain" description="Na+-translocating membrane potential-generating system MpsC" evidence="1">
    <location>
        <begin position="7"/>
        <end position="99"/>
    </location>
</feature>
<evidence type="ECO:0000313" key="2">
    <source>
        <dbReference type="EMBL" id="WNQ09178.1"/>
    </source>
</evidence>
<keyword evidence="3" id="KW-1185">Reference proteome</keyword>
<gene>
    <name evidence="2" type="ORF">MJA45_16165</name>
</gene>
<dbReference type="AlphaFoldDB" id="A0AA96RDJ8"/>
<dbReference type="Proteomes" id="UP001305702">
    <property type="component" value="Chromosome"/>
</dbReference>
<evidence type="ECO:0000313" key="3">
    <source>
        <dbReference type="Proteomes" id="UP001305702"/>
    </source>
</evidence>
<dbReference type="EMBL" id="CP130318">
    <property type="protein sequence ID" value="WNQ09178.1"/>
    <property type="molecule type" value="Genomic_DNA"/>
</dbReference>
<sequence length="218" mass="25297">MASYLGKQLRDRFGKGPESVYVSSDSCFVTLHIRNFLGPVEKFLLSKQEEKAFRYTRELLMKSLLPELSDSIRETLGLEVEELYYDWGIYNSSGVIVGVAKGSDWVTQFPDYKGKKELHEQINRVSAEVQKWPEMTNSYWMNPRTLIVMRRGILIKIEKELISLGFEEDLKITKRKLEKRHLAEETAVGELFGKTVSDIYVDWDFSLDTSAIVYTFQD</sequence>
<dbReference type="RefSeq" id="WP_315602947.1">
    <property type="nucleotide sequence ID" value="NZ_CP130318.1"/>
</dbReference>
<evidence type="ECO:0000259" key="1">
    <source>
        <dbReference type="Pfam" id="PF10057"/>
    </source>
</evidence>